<name>A0A7V2B2T3_RHOMR</name>
<evidence type="ECO:0000256" key="4">
    <source>
        <dbReference type="ARBA" id="ARBA00023136"/>
    </source>
</evidence>
<dbReference type="Gene3D" id="3.30.1150.10">
    <property type="match status" value="1"/>
</dbReference>
<dbReference type="Pfam" id="PF03544">
    <property type="entry name" value="TonB_C"/>
    <property type="match status" value="1"/>
</dbReference>
<dbReference type="NCBIfam" id="TIGR01352">
    <property type="entry name" value="tonB_Cterm"/>
    <property type="match status" value="1"/>
</dbReference>
<dbReference type="GO" id="GO:0055085">
    <property type="term" value="P:transmembrane transport"/>
    <property type="evidence" value="ECO:0007669"/>
    <property type="project" value="InterPro"/>
</dbReference>
<dbReference type="AlphaFoldDB" id="A0A7V2B2T3"/>
<evidence type="ECO:0000256" key="1">
    <source>
        <dbReference type="ARBA" id="ARBA00004167"/>
    </source>
</evidence>
<proteinExistence type="predicted"/>
<dbReference type="SUPFAM" id="SSF74653">
    <property type="entry name" value="TolA/TonB C-terminal domain"/>
    <property type="match status" value="1"/>
</dbReference>
<dbReference type="GO" id="GO:0016020">
    <property type="term" value="C:membrane"/>
    <property type="evidence" value="ECO:0007669"/>
    <property type="project" value="UniProtKB-SubCell"/>
</dbReference>
<evidence type="ECO:0000313" key="6">
    <source>
        <dbReference type="EMBL" id="HER97259.1"/>
    </source>
</evidence>
<comment type="caution">
    <text evidence="6">The sequence shown here is derived from an EMBL/GenBank/DDBJ whole genome shotgun (WGS) entry which is preliminary data.</text>
</comment>
<evidence type="ECO:0000256" key="2">
    <source>
        <dbReference type="ARBA" id="ARBA00022692"/>
    </source>
</evidence>
<keyword evidence="4" id="KW-0472">Membrane</keyword>
<gene>
    <name evidence="6" type="ORF">ENO59_12275</name>
</gene>
<evidence type="ECO:0000256" key="3">
    <source>
        <dbReference type="ARBA" id="ARBA00022989"/>
    </source>
</evidence>
<organism evidence="6">
    <name type="scientific">Rhodothermus marinus</name>
    <name type="common">Rhodothermus obamensis</name>
    <dbReference type="NCBI Taxonomy" id="29549"/>
    <lineage>
        <taxon>Bacteria</taxon>
        <taxon>Pseudomonadati</taxon>
        <taxon>Rhodothermota</taxon>
        <taxon>Rhodothermia</taxon>
        <taxon>Rhodothermales</taxon>
        <taxon>Rhodothermaceae</taxon>
        <taxon>Rhodothermus</taxon>
    </lineage>
</organism>
<reference evidence="6" key="1">
    <citation type="journal article" date="2020" name="mSystems">
        <title>Genome- and Community-Level Interaction Insights into Carbon Utilization and Element Cycling Functions of Hydrothermarchaeota in Hydrothermal Sediment.</title>
        <authorList>
            <person name="Zhou Z."/>
            <person name="Liu Y."/>
            <person name="Xu W."/>
            <person name="Pan J."/>
            <person name="Luo Z.H."/>
            <person name="Li M."/>
        </authorList>
    </citation>
    <scope>NUCLEOTIDE SEQUENCE [LARGE SCALE GENOMIC DNA]</scope>
    <source>
        <strain evidence="6">SpSt-143</strain>
    </source>
</reference>
<keyword evidence="2" id="KW-0812">Transmembrane</keyword>
<comment type="subcellular location">
    <subcellularLocation>
        <location evidence="1">Membrane</location>
        <topology evidence="1">Single-pass membrane protein</topology>
    </subcellularLocation>
</comment>
<accession>A0A7V2B2T3</accession>
<feature type="domain" description="TonB C-terminal" evidence="5">
    <location>
        <begin position="181"/>
        <end position="221"/>
    </location>
</feature>
<dbReference type="EMBL" id="DSGB01000007">
    <property type="protein sequence ID" value="HER97259.1"/>
    <property type="molecule type" value="Genomic_DNA"/>
</dbReference>
<dbReference type="InterPro" id="IPR006260">
    <property type="entry name" value="TonB/TolA_C"/>
</dbReference>
<evidence type="ECO:0000259" key="5">
    <source>
        <dbReference type="Pfam" id="PF03544"/>
    </source>
</evidence>
<dbReference type="InterPro" id="IPR037682">
    <property type="entry name" value="TonB_C"/>
</dbReference>
<sequence>MFFVRFYRERAAYPLRLMASLAFTLGLLLLLIHAWPSRHQVHAPVASNLTSEVIALEIMVPTRQARSAPPPPAPPIPVVVPEEVLLEEIDITQELIPFEGAGTGQTLGEEAAEASGVGATRAALEIGPKPIRFVEPEYTREARRARIRAEIVVEVQVTASGEVQRATVVERYLLFPQRQAVDTIGYGLEAAALAAARNWRFRPAIRQNRPVSSTTRITFTFGQ</sequence>
<keyword evidence="3" id="KW-1133">Transmembrane helix</keyword>
<protein>
    <submittedName>
        <fullName evidence="6">TonB family protein</fullName>
    </submittedName>
</protein>